<dbReference type="InterPro" id="IPR011013">
    <property type="entry name" value="Gal_mutarotase_sf_dom"/>
</dbReference>
<dbReference type="GO" id="GO:0030246">
    <property type="term" value="F:carbohydrate binding"/>
    <property type="evidence" value="ECO:0007669"/>
    <property type="project" value="InterPro"/>
</dbReference>
<feature type="chain" id="PRO_5006847220" description="DUF4861 domain-containing protein" evidence="1">
    <location>
        <begin position="25"/>
        <end position="408"/>
    </location>
</feature>
<feature type="signal peptide" evidence="1">
    <location>
        <begin position="1"/>
        <end position="24"/>
    </location>
</feature>
<evidence type="ECO:0008006" key="4">
    <source>
        <dbReference type="Google" id="ProtNLM"/>
    </source>
</evidence>
<evidence type="ECO:0000256" key="1">
    <source>
        <dbReference type="SAM" id="SignalP"/>
    </source>
</evidence>
<reference evidence="2 3" key="1">
    <citation type="submission" date="2015-12" db="EMBL/GenBank/DDBJ databases">
        <authorList>
            <person name="Shamseldin A."/>
            <person name="Moawad H."/>
            <person name="Abd El-Rahim W.M."/>
            <person name="Sadowsky M.J."/>
        </authorList>
    </citation>
    <scope>NUCLEOTIDE SEQUENCE [LARGE SCALE GENOMIC DNA]</scope>
    <source>
        <strain evidence="2 3">DG5B</strain>
    </source>
</reference>
<dbReference type="RefSeq" id="WP_068192294.1">
    <property type="nucleotide sequence ID" value="NZ_CP013909.1"/>
</dbReference>
<dbReference type="GO" id="GO:0003824">
    <property type="term" value="F:catalytic activity"/>
    <property type="evidence" value="ECO:0007669"/>
    <property type="project" value="InterPro"/>
</dbReference>
<dbReference type="GO" id="GO:0005975">
    <property type="term" value="P:carbohydrate metabolic process"/>
    <property type="evidence" value="ECO:0007669"/>
    <property type="project" value="InterPro"/>
</dbReference>
<evidence type="ECO:0000313" key="3">
    <source>
        <dbReference type="Proteomes" id="UP000059542"/>
    </source>
</evidence>
<keyword evidence="3" id="KW-1185">Reference proteome</keyword>
<dbReference type="STRING" id="1411621.AUC43_09445"/>
<sequence length="408" mass="45265">MNKSKLWSVALVALPATTLLMGSAASPEPQPTTITVRNPLPLLRRVETISLPLAKLPAAARQFAPANLRVKDETGTVLVSQLIDSNADGQPEELLFQTDMPAKASKKFTLIGMPAGTAAPASPHTTFSRFVPERTDDYAWENERVAFRTYGPVAEQLAVAKDPNGTLTSGMDCWLKRVDYPIIDKWYGRHVHEKPFAYHTDTGEGYDPYHVGGSRGTGGTGVLDKGKLYVSRNFTSYKTLATGPIRTIFELTYAPWDAAGHQVTEKKIISLDLGSNLTRYEEHIRSTPALPNCTIGLTLHAQNGVVKGEVKADPKAGWFRYWEKIDDSYLGTAVVAAPRYIIDYHDHRTPEKDQTQLYVVTKPQQDVVVFYAGFGWQKNGQFASAQAWDTYLAEFAQRLAVPLQVHWK</sequence>
<name>A0A0U4C2L6_9BACT</name>
<dbReference type="InterPro" id="IPR032342">
    <property type="entry name" value="DUF4861"/>
</dbReference>
<accession>A0A0U4C2L6</accession>
<dbReference type="KEGG" id="hyg:AUC43_09445"/>
<dbReference type="Pfam" id="PF16153">
    <property type="entry name" value="DUF4861"/>
    <property type="match status" value="1"/>
</dbReference>
<dbReference type="Proteomes" id="UP000059542">
    <property type="component" value="Chromosome"/>
</dbReference>
<organism evidence="2 3">
    <name type="scientific">Hymenobacter sedentarius</name>
    <dbReference type="NCBI Taxonomy" id="1411621"/>
    <lineage>
        <taxon>Bacteria</taxon>
        <taxon>Pseudomonadati</taxon>
        <taxon>Bacteroidota</taxon>
        <taxon>Cytophagia</taxon>
        <taxon>Cytophagales</taxon>
        <taxon>Hymenobacteraceae</taxon>
        <taxon>Hymenobacter</taxon>
    </lineage>
</organism>
<keyword evidence="1" id="KW-0732">Signal</keyword>
<dbReference type="EMBL" id="CP013909">
    <property type="protein sequence ID" value="ALW85298.1"/>
    <property type="molecule type" value="Genomic_DNA"/>
</dbReference>
<dbReference type="AlphaFoldDB" id="A0A0U4C2L6"/>
<gene>
    <name evidence="2" type="ORF">AUC43_09445</name>
</gene>
<protein>
    <recommendedName>
        <fullName evidence="4">DUF4861 domain-containing protein</fullName>
    </recommendedName>
</protein>
<evidence type="ECO:0000313" key="2">
    <source>
        <dbReference type="EMBL" id="ALW85298.1"/>
    </source>
</evidence>
<dbReference type="SUPFAM" id="SSF74650">
    <property type="entry name" value="Galactose mutarotase-like"/>
    <property type="match status" value="1"/>
</dbReference>
<proteinExistence type="predicted"/>
<dbReference type="OrthoDB" id="9800230at2"/>